<dbReference type="PROSITE" id="PS50013">
    <property type="entry name" value="CHROMO_2"/>
    <property type="match status" value="1"/>
</dbReference>
<evidence type="ECO:0000313" key="5">
    <source>
        <dbReference type="EMBL" id="KYN05191.1"/>
    </source>
</evidence>
<keyword evidence="3" id="KW-0539">Nucleus</keyword>
<dbReference type="Pfam" id="PF01393">
    <property type="entry name" value="Chromo_shadow"/>
    <property type="match status" value="1"/>
</dbReference>
<gene>
    <name evidence="5" type="ORF">ALC62_03992</name>
</gene>
<dbReference type="CDD" id="cd00034">
    <property type="entry name" value="CSD"/>
    <property type="match status" value="1"/>
</dbReference>
<evidence type="ECO:0000313" key="6">
    <source>
        <dbReference type="Proteomes" id="UP000078542"/>
    </source>
</evidence>
<organism evidence="5 6">
    <name type="scientific">Cyphomyrmex costatus</name>
    <dbReference type="NCBI Taxonomy" id="456900"/>
    <lineage>
        <taxon>Eukaryota</taxon>
        <taxon>Metazoa</taxon>
        <taxon>Ecdysozoa</taxon>
        <taxon>Arthropoda</taxon>
        <taxon>Hexapoda</taxon>
        <taxon>Insecta</taxon>
        <taxon>Pterygota</taxon>
        <taxon>Neoptera</taxon>
        <taxon>Endopterygota</taxon>
        <taxon>Hymenoptera</taxon>
        <taxon>Apocrita</taxon>
        <taxon>Aculeata</taxon>
        <taxon>Formicoidea</taxon>
        <taxon>Formicidae</taxon>
        <taxon>Myrmicinae</taxon>
        <taxon>Cyphomyrmex</taxon>
    </lineage>
</organism>
<keyword evidence="2" id="KW-0677">Repeat</keyword>
<name>A0A195CX07_9HYME</name>
<dbReference type="InterPro" id="IPR016197">
    <property type="entry name" value="Chromo-like_dom_sf"/>
</dbReference>
<evidence type="ECO:0000259" key="4">
    <source>
        <dbReference type="PROSITE" id="PS50013"/>
    </source>
</evidence>
<comment type="subcellular location">
    <subcellularLocation>
        <location evidence="1">Nucleus</location>
    </subcellularLocation>
</comment>
<dbReference type="InterPro" id="IPR000953">
    <property type="entry name" value="Chromo/chromo_shadow_dom"/>
</dbReference>
<dbReference type="EMBL" id="KQ977171">
    <property type="protein sequence ID" value="KYN05191.1"/>
    <property type="molecule type" value="Genomic_DNA"/>
</dbReference>
<proteinExistence type="predicted"/>
<dbReference type="AlphaFoldDB" id="A0A195CX07"/>
<dbReference type="InterPro" id="IPR004875">
    <property type="entry name" value="DDE_SF_endonuclease_dom"/>
</dbReference>
<accession>A0A195CX07</accession>
<dbReference type="Gene3D" id="2.40.50.40">
    <property type="match status" value="1"/>
</dbReference>
<reference evidence="5 6" key="1">
    <citation type="submission" date="2016-03" db="EMBL/GenBank/DDBJ databases">
        <title>Cyphomyrmex costatus WGS genome.</title>
        <authorList>
            <person name="Nygaard S."/>
            <person name="Hu H."/>
            <person name="Boomsma J."/>
            <person name="Zhang G."/>
        </authorList>
    </citation>
    <scope>NUCLEOTIDE SEQUENCE [LARGE SCALE GENOMIC DNA]</scope>
    <source>
        <strain evidence="5">MS0001</strain>
        <tissue evidence="5">Whole body</tissue>
    </source>
</reference>
<dbReference type="SMART" id="SM00298">
    <property type="entry name" value="CHROMO"/>
    <property type="match status" value="1"/>
</dbReference>
<dbReference type="SUPFAM" id="SSF54160">
    <property type="entry name" value="Chromo domain-like"/>
    <property type="match status" value="1"/>
</dbReference>
<dbReference type="PANTHER" id="PTHR19303">
    <property type="entry name" value="TRANSPOSON"/>
    <property type="match status" value="1"/>
</dbReference>
<dbReference type="InterPro" id="IPR050863">
    <property type="entry name" value="CenT-Element_Derived"/>
</dbReference>
<protein>
    <submittedName>
        <fullName evidence="5">Chromobox protein like protein 1</fullName>
    </submittedName>
</protein>
<dbReference type="SMART" id="SM00300">
    <property type="entry name" value="ChSh"/>
    <property type="match status" value="1"/>
</dbReference>
<dbReference type="InterPro" id="IPR008251">
    <property type="entry name" value="Chromo_shadow_dom"/>
</dbReference>
<dbReference type="STRING" id="456900.A0A195CX07"/>
<dbReference type="Proteomes" id="UP000078542">
    <property type="component" value="Unassembled WGS sequence"/>
</dbReference>
<keyword evidence="6" id="KW-1185">Reference proteome</keyword>
<feature type="domain" description="Chromo" evidence="4">
    <location>
        <begin position="458"/>
        <end position="516"/>
    </location>
</feature>
<dbReference type="GO" id="GO:0005634">
    <property type="term" value="C:nucleus"/>
    <property type="evidence" value="ECO:0007669"/>
    <property type="project" value="UniProtKB-SubCell"/>
</dbReference>
<sequence>MVRNYKRKSSKGTYEETDMKKAIDLVAKGGSIQSVADQCGVKRETLRRKIKILTPHNGEVELTSTFSHKVFTNVQENSIADYLKMYCKMFYGLTTKDCCQLAYEIAVANEIKCPASWVEKEIAGKDWLSGFFKRHQNLSLRSPEGYNLSRATAFNRHNVKAFFDNYRTLLKKEPRLGDPSRIYNLNETKTTTIQNSGNIIAEKSSNALCKVINTEKEVLVITCICADGNYLPPVLIFPRVNFHNHMIGAPHNSLGLATPSGRMTTQLFVQAMQHFIKFSHSTKDNPSLLIYDNHKSHLSLEIFELAKANGVHILTLPSHSTHRMQPLDVGLYSSFQKFYNAAIDSWMLSHPGKIVSIHEVAGFVGTSLPCAMTPNNIINAFRKTGIFPFNLHAFSDDFLPSLISERPHAIDVSTEETDNVTGRAEINSYNNITDKTELMCVDETMKDDNSIQGFKRELEVDKILGSADDNGKLMYLMQWKGTDIVDMVPASEANVKCPQIVIRFYEERITWKRAKIRP</sequence>
<dbReference type="PANTHER" id="PTHR19303:SF74">
    <property type="entry name" value="POGO TRANSPOSABLE ELEMENT WITH KRAB DOMAIN"/>
    <property type="match status" value="1"/>
</dbReference>
<evidence type="ECO:0000256" key="1">
    <source>
        <dbReference type="ARBA" id="ARBA00004123"/>
    </source>
</evidence>
<dbReference type="GO" id="GO:0005694">
    <property type="term" value="C:chromosome"/>
    <property type="evidence" value="ECO:0007669"/>
    <property type="project" value="UniProtKB-ARBA"/>
</dbReference>
<dbReference type="GO" id="GO:0003677">
    <property type="term" value="F:DNA binding"/>
    <property type="evidence" value="ECO:0007669"/>
    <property type="project" value="TreeGrafter"/>
</dbReference>
<evidence type="ECO:0000256" key="2">
    <source>
        <dbReference type="ARBA" id="ARBA00022737"/>
    </source>
</evidence>
<dbReference type="Pfam" id="PF03184">
    <property type="entry name" value="DDE_1"/>
    <property type="match status" value="1"/>
</dbReference>
<evidence type="ECO:0000256" key="3">
    <source>
        <dbReference type="ARBA" id="ARBA00023242"/>
    </source>
</evidence>
<dbReference type="FunFam" id="2.40.50.40:FF:000031">
    <property type="entry name" value="Heterochromatin protein 1"/>
    <property type="match status" value="1"/>
</dbReference>